<protein>
    <submittedName>
        <fullName evidence="2">Uncharacterized protein</fullName>
    </submittedName>
</protein>
<proteinExistence type="predicted"/>
<sequence>METQHLSLNTDKMSDFQQWKQINGDDFSLWDYLAGVSNIEVALAFTKVFLPDFVEHEGGIFLSEAFNLEIYEQWKAQLGDNIASIEQVMNHQHIDDLLPGSESAGIDNLFYLGQVIQQMWENHLKSLYPKYSFEVSCTRDECTVVVTFHHSNLQSSDKRYEEILSLGGQSVIIPKVKDSQPKSKPRDRTSSSPH</sequence>
<dbReference type="OrthoDB" id="9805159at2"/>
<evidence type="ECO:0000313" key="3">
    <source>
        <dbReference type="Proteomes" id="UP000003835"/>
    </source>
</evidence>
<gene>
    <name evidence="2" type="ORF">MC7420_4596</name>
</gene>
<evidence type="ECO:0000256" key="1">
    <source>
        <dbReference type="SAM" id="MobiDB-lite"/>
    </source>
</evidence>
<dbReference type="eggNOG" id="ENOG5033G7I">
    <property type="taxonomic scope" value="Bacteria"/>
</dbReference>
<feature type="region of interest" description="Disordered" evidence="1">
    <location>
        <begin position="175"/>
        <end position="194"/>
    </location>
</feature>
<dbReference type="Proteomes" id="UP000003835">
    <property type="component" value="Unassembled WGS sequence"/>
</dbReference>
<dbReference type="AlphaFoldDB" id="B4VNF2"/>
<evidence type="ECO:0000313" key="2">
    <source>
        <dbReference type="EMBL" id="EDX76340.1"/>
    </source>
</evidence>
<dbReference type="HOGENOM" id="CLU_120855_0_1_3"/>
<organism evidence="2 3">
    <name type="scientific">Coleofasciculus chthonoplastes PCC 7420</name>
    <dbReference type="NCBI Taxonomy" id="118168"/>
    <lineage>
        <taxon>Bacteria</taxon>
        <taxon>Bacillati</taxon>
        <taxon>Cyanobacteriota</taxon>
        <taxon>Cyanophyceae</taxon>
        <taxon>Coleofasciculales</taxon>
        <taxon>Coleofasciculaceae</taxon>
        <taxon>Coleofasciculus</taxon>
    </lineage>
</organism>
<accession>B4VNF2</accession>
<keyword evidence="3" id="KW-1185">Reference proteome</keyword>
<name>B4VNF2_9CYAN</name>
<reference evidence="2 3" key="1">
    <citation type="submission" date="2008-07" db="EMBL/GenBank/DDBJ databases">
        <authorList>
            <person name="Tandeau de Marsac N."/>
            <person name="Ferriera S."/>
            <person name="Johnson J."/>
            <person name="Kravitz S."/>
            <person name="Beeson K."/>
            <person name="Sutton G."/>
            <person name="Rogers Y.-H."/>
            <person name="Friedman R."/>
            <person name="Frazier M."/>
            <person name="Venter J.C."/>
        </authorList>
    </citation>
    <scope>NUCLEOTIDE SEQUENCE [LARGE SCALE GENOMIC DNA]</scope>
    <source>
        <strain evidence="2 3">PCC 7420</strain>
    </source>
</reference>
<dbReference type="RefSeq" id="WP_006100074.1">
    <property type="nucleotide sequence ID" value="NZ_DS989846.1"/>
</dbReference>
<dbReference type="EMBL" id="DS989846">
    <property type="protein sequence ID" value="EDX76340.1"/>
    <property type="molecule type" value="Genomic_DNA"/>
</dbReference>